<name>A0A8H9LSY0_KITAU</name>
<dbReference type="AlphaFoldDB" id="A0A8H9LSY0"/>
<reference evidence="2" key="1">
    <citation type="journal article" date="2014" name="Int. J. Syst. Evol. Microbiol.">
        <title>Complete genome sequence of Corynebacterium casei LMG S-19264T (=DSM 44701T), isolated from a smear-ripened cheese.</title>
        <authorList>
            <consortium name="US DOE Joint Genome Institute (JGI-PGF)"/>
            <person name="Walter F."/>
            <person name="Albersmeier A."/>
            <person name="Kalinowski J."/>
            <person name="Ruckert C."/>
        </authorList>
    </citation>
    <scope>NUCLEOTIDE SEQUENCE</scope>
    <source>
        <strain evidence="2">JCM 4434</strain>
    </source>
</reference>
<keyword evidence="1" id="KW-0812">Transmembrane</keyword>
<organism evidence="2 3">
    <name type="scientific">Kitasatospora aureofaciens</name>
    <name type="common">Streptomyces aureofaciens</name>
    <dbReference type="NCBI Taxonomy" id="1894"/>
    <lineage>
        <taxon>Bacteria</taxon>
        <taxon>Bacillati</taxon>
        <taxon>Actinomycetota</taxon>
        <taxon>Actinomycetes</taxon>
        <taxon>Kitasatosporales</taxon>
        <taxon>Streptomycetaceae</taxon>
        <taxon>Kitasatospora</taxon>
    </lineage>
</organism>
<dbReference type="EMBL" id="BMUB01000007">
    <property type="protein sequence ID" value="GGU81444.1"/>
    <property type="molecule type" value="Genomic_DNA"/>
</dbReference>
<dbReference type="GeneID" id="97490552"/>
<evidence type="ECO:0000313" key="3">
    <source>
        <dbReference type="Proteomes" id="UP000610124"/>
    </source>
</evidence>
<dbReference type="NCBIfam" id="NF040912">
    <property type="entry name" value="SGM_5486_fam"/>
    <property type="match status" value="1"/>
</dbReference>
<dbReference type="RefSeq" id="WP_094742991.1">
    <property type="nucleotide sequence ID" value="NZ_BMUB01000007.1"/>
</dbReference>
<protein>
    <submittedName>
        <fullName evidence="2">Uncharacterized protein</fullName>
    </submittedName>
</protein>
<accession>A0A8H9LSY0</accession>
<dbReference type="InterPro" id="IPR049750">
    <property type="entry name" value="SGM_5486-like-assoc"/>
</dbReference>
<gene>
    <name evidence="2" type="ORF">GCM10010502_37000</name>
</gene>
<keyword evidence="1" id="KW-0472">Membrane</keyword>
<feature type="transmembrane region" description="Helical" evidence="1">
    <location>
        <begin position="18"/>
        <end position="39"/>
    </location>
</feature>
<dbReference type="Proteomes" id="UP000610124">
    <property type="component" value="Unassembled WGS sequence"/>
</dbReference>
<proteinExistence type="predicted"/>
<sequence length="40" mass="4034">MPVLDPNPTDGRKQLGRIALAFGAIVVLVAVIATVAASMG</sequence>
<comment type="caution">
    <text evidence="2">The sequence shown here is derived from an EMBL/GenBank/DDBJ whole genome shotgun (WGS) entry which is preliminary data.</text>
</comment>
<evidence type="ECO:0000313" key="2">
    <source>
        <dbReference type="EMBL" id="GGU81444.1"/>
    </source>
</evidence>
<keyword evidence="1" id="KW-1133">Transmembrane helix</keyword>
<evidence type="ECO:0000256" key="1">
    <source>
        <dbReference type="SAM" id="Phobius"/>
    </source>
</evidence>
<reference evidence="2" key="2">
    <citation type="submission" date="2020-09" db="EMBL/GenBank/DDBJ databases">
        <authorList>
            <person name="Sun Q."/>
            <person name="Ohkuma M."/>
        </authorList>
    </citation>
    <scope>NUCLEOTIDE SEQUENCE</scope>
    <source>
        <strain evidence="2">JCM 4434</strain>
    </source>
</reference>